<evidence type="ECO:0000313" key="2">
    <source>
        <dbReference type="EMBL" id="URG17398.1"/>
    </source>
</evidence>
<proteinExistence type="predicted"/>
<keyword evidence="1" id="KW-0812">Transmembrane</keyword>
<protein>
    <submittedName>
        <fullName evidence="2">Membrane protein</fullName>
    </submittedName>
</protein>
<keyword evidence="3" id="KW-1185">Reference proteome</keyword>
<sequence length="136" mass="14630">MGRSRTAATASTAISSVVLAVAYMFPDEFVFRAPSGYYARSGNTVTQYITQLMIVPVWAIVFGIPGVLLIVAALFRRKLLPIAHLYTGSIWVGYAVALWITAIANPGTYIVVAVIVSLVAAFNLSLSDSYAERPAK</sequence>
<dbReference type="EMBL" id="ON191531">
    <property type="protein sequence ID" value="URG17398.1"/>
    <property type="molecule type" value="Genomic_DNA"/>
</dbReference>
<organism evidence="2 3">
    <name type="scientific">Rhodococcus phage Mbo2</name>
    <dbReference type="NCBI Taxonomy" id="2936911"/>
    <lineage>
        <taxon>Viruses</taxon>
        <taxon>Duplodnaviria</taxon>
        <taxon>Heunggongvirae</taxon>
        <taxon>Uroviricota</taxon>
        <taxon>Caudoviricetes</taxon>
        <taxon>Caudoviricetes incertae sedis</taxon>
        <taxon>Mboduovirus</taxon>
        <taxon>Mboduovirus mbo2</taxon>
    </lineage>
</organism>
<feature type="transmembrane region" description="Helical" evidence="1">
    <location>
        <begin position="108"/>
        <end position="126"/>
    </location>
</feature>
<keyword evidence="1" id="KW-0472">Membrane</keyword>
<feature type="transmembrane region" description="Helical" evidence="1">
    <location>
        <begin position="82"/>
        <end position="102"/>
    </location>
</feature>
<evidence type="ECO:0000256" key="1">
    <source>
        <dbReference type="SAM" id="Phobius"/>
    </source>
</evidence>
<feature type="transmembrane region" description="Helical" evidence="1">
    <location>
        <begin position="48"/>
        <end position="75"/>
    </location>
</feature>
<accession>A0A9E7IN31</accession>
<keyword evidence="1" id="KW-1133">Transmembrane helix</keyword>
<reference evidence="2" key="1">
    <citation type="submission" date="2022-04" db="EMBL/GenBank/DDBJ databases">
        <authorList>
            <person name="Hwangbo M."/>
            <person name="Wang B."/>
            <person name="Gill J.J."/>
            <person name="Chu K.-H."/>
            <person name="Young R."/>
        </authorList>
    </citation>
    <scope>NUCLEOTIDE SEQUENCE</scope>
</reference>
<name>A0A9E7IN31_9CAUD</name>
<evidence type="ECO:0000313" key="3">
    <source>
        <dbReference type="Proteomes" id="UP001057233"/>
    </source>
</evidence>
<dbReference type="Proteomes" id="UP001057233">
    <property type="component" value="Segment"/>
</dbReference>
<gene>
    <name evidence="2" type="ORF">Mbo2_028</name>
</gene>